<dbReference type="Gene3D" id="1.10.10.60">
    <property type="entry name" value="Homeodomain-like"/>
    <property type="match status" value="1"/>
</dbReference>
<dbReference type="InterPro" id="IPR050109">
    <property type="entry name" value="HTH-type_TetR-like_transc_reg"/>
</dbReference>
<keyword evidence="3" id="KW-0804">Transcription</keyword>
<evidence type="ECO:0000259" key="5">
    <source>
        <dbReference type="PROSITE" id="PS50977"/>
    </source>
</evidence>
<sequence length="230" mass="24750">MAKATRGSERREDALSRERIVEAAIALLDAEGENGLTFRALATRLTTGPGALYWHIANKSELLVAATDAVVARATGEVLVSASPHDAIRKIAVGVFDTIDAHPWVGAQLSRAPWETATLQIFERIGRQVQALGVAGAAQFTAASALLSYILGVSIQNAANARLFDPAVNRADFLETTSARWKALDAHEYPFTRTVATQMREHDDLAEFLAGIDLILIGVTASRSRGTTRE</sequence>
<dbReference type="Proteomes" id="UP001374803">
    <property type="component" value="Chromosome"/>
</dbReference>
<name>A0ABZ2LHU9_9BACT</name>
<dbReference type="PANTHER" id="PTHR30055">
    <property type="entry name" value="HTH-TYPE TRANSCRIPTIONAL REGULATOR RUTR"/>
    <property type="match status" value="1"/>
</dbReference>
<dbReference type="InterPro" id="IPR009057">
    <property type="entry name" value="Homeodomain-like_sf"/>
</dbReference>
<keyword evidence="2 4" id="KW-0238">DNA-binding</keyword>
<accession>A0ABZ2LHU9</accession>
<dbReference type="RefSeq" id="WP_394840209.1">
    <property type="nucleotide sequence ID" value="NZ_CP089929.1"/>
</dbReference>
<feature type="domain" description="HTH tetR-type" evidence="5">
    <location>
        <begin position="14"/>
        <end position="74"/>
    </location>
</feature>
<evidence type="ECO:0000256" key="1">
    <source>
        <dbReference type="ARBA" id="ARBA00023015"/>
    </source>
</evidence>
<dbReference type="PROSITE" id="PS50977">
    <property type="entry name" value="HTH_TETR_2"/>
    <property type="match status" value="1"/>
</dbReference>
<dbReference type="SUPFAM" id="SSF48498">
    <property type="entry name" value="Tetracyclin repressor-like, C-terminal domain"/>
    <property type="match status" value="1"/>
</dbReference>
<gene>
    <name evidence="6" type="ORF">LVJ94_25320</name>
</gene>
<feature type="DNA-binding region" description="H-T-H motif" evidence="4">
    <location>
        <begin position="37"/>
        <end position="56"/>
    </location>
</feature>
<keyword evidence="7" id="KW-1185">Reference proteome</keyword>
<evidence type="ECO:0000256" key="4">
    <source>
        <dbReference type="PROSITE-ProRule" id="PRU00335"/>
    </source>
</evidence>
<protein>
    <submittedName>
        <fullName evidence="6">TetR family transcriptional regulator</fullName>
    </submittedName>
</protein>
<evidence type="ECO:0000313" key="7">
    <source>
        <dbReference type="Proteomes" id="UP001374803"/>
    </source>
</evidence>
<reference evidence="6" key="1">
    <citation type="submission" date="2021-12" db="EMBL/GenBank/DDBJ databases">
        <title>Discovery of the Pendulisporaceae a myxobacterial family with distinct sporulation behavior and unique specialized metabolism.</title>
        <authorList>
            <person name="Garcia R."/>
            <person name="Popoff A."/>
            <person name="Bader C.D."/>
            <person name="Loehr J."/>
            <person name="Walesch S."/>
            <person name="Walt C."/>
            <person name="Boldt J."/>
            <person name="Bunk B."/>
            <person name="Haeckl F.J.F.P.J."/>
            <person name="Gunesch A.P."/>
            <person name="Birkelbach J."/>
            <person name="Nuebel U."/>
            <person name="Pietschmann T."/>
            <person name="Bach T."/>
            <person name="Mueller R."/>
        </authorList>
    </citation>
    <scope>NUCLEOTIDE SEQUENCE</scope>
    <source>
        <strain evidence="6">MSr11367</strain>
    </source>
</reference>
<evidence type="ECO:0000256" key="2">
    <source>
        <dbReference type="ARBA" id="ARBA00023125"/>
    </source>
</evidence>
<evidence type="ECO:0000313" key="6">
    <source>
        <dbReference type="EMBL" id="WXB10534.1"/>
    </source>
</evidence>
<dbReference type="Pfam" id="PF00440">
    <property type="entry name" value="TetR_N"/>
    <property type="match status" value="1"/>
</dbReference>
<organism evidence="6 7">
    <name type="scientific">Pendulispora rubella</name>
    <dbReference type="NCBI Taxonomy" id="2741070"/>
    <lineage>
        <taxon>Bacteria</taxon>
        <taxon>Pseudomonadati</taxon>
        <taxon>Myxococcota</taxon>
        <taxon>Myxococcia</taxon>
        <taxon>Myxococcales</taxon>
        <taxon>Sorangiineae</taxon>
        <taxon>Pendulisporaceae</taxon>
        <taxon>Pendulispora</taxon>
    </lineage>
</organism>
<dbReference type="InterPro" id="IPR036271">
    <property type="entry name" value="Tet_transcr_reg_TetR-rel_C_sf"/>
</dbReference>
<keyword evidence="1" id="KW-0805">Transcription regulation</keyword>
<dbReference type="PANTHER" id="PTHR30055:SF151">
    <property type="entry name" value="TRANSCRIPTIONAL REGULATORY PROTEIN"/>
    <property type="match status" value="1"/>
</dbReference>
<dbReference type="InterPro" id="IPR001647">
    <property type="entry name" value="HTH_TetR"/>
</dbReference>
<dbReference type="EMBL" id="CP089983">
    <property type="protein sequence ID" value="WXB10534.1"/>
    <property type="molecule type" value="Genomic_DNA"/>
</dbReference>
<proteinExistence type="predicted"/>
<evidence type="ECO:0000256" key="3">
    <source>
        <dbReference type="ARBA" id="ARBA00023163"/>
    </source>
</evidence>
<dbReference type="SUPFAM" id="SSF46689">
    <property type="entry name" value="Homeodomain-like"/>
    <property type="match status" value="1"/>
</dbReference>
<dbReference type="Gene3D" id="1.10.357.10">
    <property type="entry name" value="Tetracycline Repressor, domain 2"/>
    <property type="match status" value="1"/>
</dbReference>